<dbReference type="AlphaFoldDB" id="A0A1J7IVK4"/>
<evidence type="ECO:0000256" key="1">
    <source>
        <dbReference type="SAM" id="MobiDB-lite"/>
    </source>
</evidence>
<proteinExistence type="predicted"/>
<evidence type="ECO:0000313" key="3">
    <source>
        <dbReference type="Proteomes" id="UP000182658"/>
    </source>
</evidence>
<dbReference type="EMBL" id="KV875095">
    <property type="protein sequence ID" value="OIW31510.1"/>
    <property type="molecule type" value="Genomic_DNA"/>
</dbReference>
<feature type="compositionally biased region" description="Basic and acidic residues" evidence="1">
    <location>
        <begin position="58"/>
        <end position="67"/>
    </location>
</feature>
<organism evidence="2 3">
    <name type="scientific">Coniochaeta ligniaria NRRL 30616</name>
    <dbReference type="NCBI Taxonomy" id="1408157"/>
    <lineage>
        <taxon>Eukaryota</taxon>
        <taxon>Fungi</taxon>
        <taxon>Dikarya</taxon>
        <taxon>Ascomycota</taxon>
        <taxon>Pezizomycotina</taxon>
        <taxon>Sordariomycetes</taxon>
        <taxon>Sordariomycetidae</taxon>
        <taxon>Coniochaetales</taxon>
        <taxon>Coniochaetaceae</taxon>
        <taxon>Coniochaeta</taxon>
    </lineage>
</organism>
<name>A0A1J7IVK4_9PEZI</name>
<feature type="region of interest" description="Disordered" evidence="1">
    <location>
        <begin position="47"/>
        <end position="82"/>
    </location>
</feature>
<reference evidence="2 3" key="1">
    <citation type="submission" date="2016-10" db="EMBL/GenBank/DDBJ databases">
        <title>Draft genome sequence of Coniochaeta ligniaria NRRL30616, a lignocellulolytic fungus for bioabatement of inhibitors in plant biomass hydrolysates.</title>
        <authorList>
            <consortium name="DOE Joint Genome Institute"/>
            <person name="Jimenez D.J."/>
            <person name="Hector R.E."/>
            <person name="Riley R."/>
            <person name="Sun H."/>
            <person name="Grigoriev I.V."/>
            <person name="Van Elsas J.D."/>
            <person name="Nichols N.N."/>
        </authorList>
    </citation>
    <scope>NUCLEOTIDE SEQUENCE [LARGE SCALE GENOMIC DNA]</scope>
    <source>
        <strain evidence="2 3">NRRL 30616</strain>
    </source>
</reference>
<accession>A0A1J7IVK4</accession>
<dbReference type="InParanoid" id="A0A1J7IVK4"/>
<dbReference type="Proteomes" id="UP000182658">
    <property type="component" value="Unassembled WGS sequence"/>
</dbReference>
<sequence length="82" mass="9201">MTEMRVNIVLYTLSATVIPSMIPLCHLFGCVVVPVEHVRPPERAGGFLRHKLSMPRKSCTDPETPSRDKRKQKQGEVLEGSN</sequence>
<gene>
    <name evidence="2" type="ORF">CONLIGDRAFT_629201</name>
</gene>
<protein>
    <submittedName>
        <fullName evidence="2">Uncharacterized protein</fullName>
    </submittedName>
</protein>
<evidence type="ECO:0000313" key="2">
    <source>
        <dbReference type="EMBL" id="OIW31510.1"/>
    </source>
</evidence>
<keyword evidence="3" id="KW-1185">Reference proteome</keyword>